<dbReference type="EMBL" id="OX459118">
    <property type="protein sequence ID" value="CAI9089788.1"/>
    <property type="molecule type" value="Genomic_DNA"/>
</dbReference>
<dbReference type="Pfam" id="PF18210">
    <property type="entry name" value="Knl1_RWD_C"/>
    <property type="match status" value="1"/>
</dbReference>
<feature type="region of interest" description="Disordered" evidence="2">
    <location>
        <begin position="1"/>
        <end position="40"/>
    </location>
</feature>
<feature type="region of interest" description="Disordered" evidence="2">
    <location>
        <begin position="339"/>
        <end position="366"/>
    </location>
</feature>
<name>A0AAV1C5B6_OLDCO</name>
<feature type="compositionally biased region" description="Low complexity" evidence="2">
    <location>
        <begin position="514"/>
        <end position="525"/>
    </location>
</feature>
<accession>A0AAV1C5B6</accession>
<reference evidence="4" key="1">
    <citation type="submission" date="2023-03" db="EMBL/GenBank/DDBJ databases">
        <authorList>
            <person name="Julca I."/>
        </authorList>
    </citation>
    <scope>NUCLEOTIDE SEQUENCE</scope>
</reference>
<evidence type="ECO:0000256" key="1">
    <source>
        <dbReference type="SAM" id="Coils"/>
    </source>
</evidence>
<sequence>MSGESGEKAGPVSDTVDGGEGEATEGNSGGGGTTMAAQKKRLRRVSFAEMTSVHFFDRDEEDNDTPKEQLQSAGKGGNGDVEKEEILGFLQMMDSKGEDEEGEAIESEEDDEEQAAMQRPFLKLMESPSSGSGFGSATSNDEDFFGPVSASFIRRGCLSDSEASDDNCDVTMDSTAFSMHFRSIARSESGVELKTPTGLHLSFEDKPSTQTTVGNTMELTVSRKLLSTTSSPAGKRSANSNTSDMSLVGESPSKYDYGKLSPELDALLAEGTKIMMSDSRNSAALDSPRNLGNASFPLRENLSVASEDPNNSGDMPFAPQENLVDLVDLIGNNKKAVDSLQGQPGDANGHGDIPHESPSAEFISSPSRQRKIPASSALPVNMSFLTPQQGDSSLCKEVDYCRSTSSIQKSISKLNLLEASPFSASIDSRFKDLNIKSQISKPSPFKIQLEREMKNFLPKHIDASFRSVESQLLFASAKKGAQISEAPADNSNVLDEVDRENIRRTEESNAAGVSSSPFSGRKGSSGTLGQLVTSPESQKKLTVYREHQNLNDLVLPDQFANLESSGLKENGSSVNLSTEPLDRLESFPVRTRLHFGSPVVNLKDNRDMSTFDNQNVSQLIENHETHMRENISQLTNSGDLDASLHPCIVLPESTSNLLREEPQSAPSGGAVPFTESIKELTFPQKAVETFPSASKKEFPLTGKKHMDPHHVVDYSAPTFNALKSPRKRSEILDFDDSEHHSVVSVQQRSPKLRKVVVLDSQMLGGFNEDCRETNMIALGSKKWTDIYFKFSEDGERLPPSSVDRLKLSLIDSFEDVLHNLKKAKTYGMLCSEIFHQKTSISNDLRSERVGEIRLLLHQFIHEKSKLQLIFSKKKLLLEKLQQISSGVQDMQMLKMNILPKFVGASPAGARGLLNFISMMKHSAEDTNEKVAALKQSLESLNKKKANLVKALRSYCKLKEEQSHSDCVLLANDNLMKKSCHRFIRLGMQIWGIEKVRNNNDNHEIFVNYLGFVIQSFKFAGCPASSFVISNKMDDVNIIKSFPNMDACEAFSSVLNAETTQKYLGSQSLARETQVASSFLGNLVDVVRELQLAQIELRNLTRANFHCPKVGQLNLYLSFFSFRHGKKVLLIFDMACLNRGIYPFEMLPSQVTVSSAGNTVLAEPIIHEIQHAVKSLRAGYLRILRLCRCISLAVQTQK</sequence>
<evidence type="ECO:0000259" key="3">
    <source>
        <dbReference type="Pfam" id="PF18210"/>
    </source>
</evidence>
<dbReference type="Proteomes" id="UP001161247">
    <property type="component" value="Chromosome 1"/>
</dbReference>
<protein>
    <submittedName>
        <fullName evidence="4">OLC1v1024425C2</fullName>
    </submittedName>
</protein>
<feature type="region of interest" description="Disordered" evidence="2">
    <location>
        <begin position="53"/>
        <end position="115"/>
    </location>
</feature>
<feature type="compositionally biased region" description="Acidic residues" evidence="2">
    <location>
        <begin position="97"/>
        <end position="114"/>
    </location>
</feature>
<dbReference type="InterPro" id="IPR040850">
    <property type="entry name" value="Knl1_RWD_C"/>
</dbReference>
<dbReference type="PANTHER" id="PTHR35707:SF1">
    <property type="entry name" value="SPC7 KINETOCHORE PROTEIN DOMAIN-CONTAINING PROTEIN"/>
    <property type="match status" value="1"/>
</dbReference>
<feature type="region of interest" description="Disordered" evidence="2">
    <location>
        <begin position="226"/>
        <end position="247"/>
    </location>
</feature>
<evidence type="ECO:0000256" key="2">
    <source>
        <dbReference type="SAM" id="MobiDB-lite"/>
    </source>
</evidence>
<feature type="domain" description="Knl1 C-terminal RWD" evidence="3">
    <location>
        <begin position="927"/>
        <end position="1085"/>
    </location>
</feature>
<keyword evidence="5" id="KW-1185">Reference proteome</keyword>
<dbReference type="PANTHER" id="PTHR35707">
    <property type="entry name" value="OS06G0608100 PROTEIN"/>
    <property type="match status" value="1"/>
</dbReference>
<evidence type="ECO:0000313" key="5">
    <source>
        <dbReference type="Proteomes" id="UP001161247"/>
    </source>
</evidence>
<proteinExistence type="predicted"/>
<dbReference type="AlphaFoldDB" id="A0AAV1C5B6"/>
<gene>
    <name evidence="4" type="ORF">OLC1_LOCUS2067</name>
</gene>
<feature type="compositionally biased region" description="Polar residues" evidence="2">
    <location>
        <begin position="226"/>
        <end position="245"/>
    </location>
</feature>
<keyword evidence="1" id="KW-0175">Coiled coil</keyword>
<evidence type="ECO:0000313" key="4">
    <source>
        <dbReference type="EMBL" id="CAI9089788.1"/>
    </source>
</evidence>
<feature type="coiled-coil region" evidence="1">
    <location>
        <begin position="923"/>
        <end position="950"/>
    </location>
</feature>
<feature type="region of interest" description="Disordered" evidence="2">
    <location>
        <begin position="503"/>
        <end position="533"/>
    </location>
</feature>
<organism evidence="4 5">
    <name type="scientific">Oldenlandia corymbosa var. corymbosa</name>
    <dbReference type="NCBI Taxonomy" id="529605"/>
    <lineage>
        <taxon>Eukaryota</taxon>
        <taxon>Viridiplantae</taxon>
        <taxon>Streptophyta</taxon>
        <taxon>Embryophyta</taxon>
        <taxon>Tracheophyta</taxon>
        <taxon>Spermatophyta</taxon>
        <taxon>Magnoliopsida</taxon>
        <taxon>eudicotyledons</taxon>
        <taxon>Gunneridae</taxon>
        <taxon>Pentapetalae</taxon>
        <taxon>asterids</taxon>
        <taxon>lamiids</taxon>
        <taxon>Gentianales</taxon>
        <taxon>Rubiaceae</taxon>
        <taxon>Rubioideae</taxon>
        <taxon>Spermacoceae</taxon>
        <taxon>Hedyotis-Oldenlandia complex</taxon>
        <taxon>Oldenlandia</taxon>
    </lineage>
</organism>